<dbReference type="PANTHER" id="PTHR37305">
    <property type="entry name" value="INTEGRAL MEMBRANE PROTEIN-RELATED"/>
    <property type="match status" value="1"/>
</dbReference>
<name>A0ABS4VXJ3_9PSEU</name>
<feature type="transmembrane region" description="Helical" evidence="1">
    <location>
        <begin position="255"/>
        <end position="275"/>
    </location>
</feature>
<proteinExistence type="predicted"/>
<dbReference type="Pfam" id="PF12730">
    <property type="entry name" value="ABC2_membrane_4"/>
    <property type="match status" value="1"/>
</dbReference>
<sequence>MSTTSAAPRAVPWTRLLGAELRWVLRRPRTWVMLVLLGAVPVLMALGIVLADRPRRSLLSEVTGNGLTLPVAALSLLLTLLLPLVVAVAAADAIAGESQHGTLRGLLMAPVGRLRLVTMKAFGVLVVAAVAVAVVTLSGVVAGWLMIGPPVVLTTDGALLTMSGTTLSLPEALYRIVLAAAWTLGQLAAVGAVALAISAWTDHPLVVLSSVLGGLILFGVLAALPALEPLHPWLITSGWGAAADVLRDPLPYAELVRSALVAAGYLVLGGVVLVARMLRRDA</sequence>
<dbReference type="PANTHER" id="PTHR37305:SF1">
    <property type="entry name" value="MEMBRANE PROTEIN"/>
    <property type="match status" value="1"/>
</dbReference>
<keyword evidence="3" id="KW-1185">Reference proteome</keyword>
<reference evidence="2 3" key="1">
    <citation type="submission" date="2021-03" db="EMBL/GenBank/DDBJ databases">
        <title>Sequencing the genomes of 1000 actinobacteria strains.</title>
        <authorList>
            <person name="Klenk H.-P."/>
        </authorList>
    </citation>
    <scope>NUCLEOTIDE SEQUENCE [LARGE SCALE GENOMIC DNA]</scope>
    <source>
        <strain evidence="2 3">DSM 45256</strain>
    </source>
</reference>
<keyword evidence="1" id="KW-0472">Membrane</keyword>
<feature type="transmembrane region" description="Helical" evidence="1">
    <location>
        <begin position="31"/>
        <end position="51"/>
    </location>
</feature>
<keyword evidence="1" id="KW-1133">Transmembrane helix</keyword>
<evidence type="ECO:0000256" key="1">
    <source>
        <dbReference type="SAM" id="Phobius"/>
    </source>
</evidence>
<keyword evidence="1" id="KW-0812">Transmembrane</keyword>
<gene>
    <name evidence="2" type="ORF">JOF36_004325</name>
</gene>
<organism evidence="2 3">
    <name type="scientific">Pseudonocardia parietis</name>
    <dbReference type="NCBI Taxonomy" id="570936"/>
    <lineage>
        <taxon>Bacteria</taxon>
        <taxon>Bacillati</taxon>
        <taxon>Actinomycetota</taxon>
        <taxon>Actinomycetes</taxon>
        <taxon>Pseudonocardiales</taxon>
        <taxon>Pseudonocardiaceae</taxon>
        <taxon>Pseudonocardia</taxon>
    </lineage>
</organism>
<feature type="transmembrane region" description="Helical" evidence="1">
    <location>
        <begin position="122"/>
        <end position="147"/>
    </location>
</feature>
<comment type="caution">
    <text evidence="2">The sequence shown here is derived from an EMBL/GenBank/DDBJ whole genome shotgun (WGS) entry which is preliminary data.</text>
</comment>
<evidence type="ECO:0000313" key="2">
    <source>
        <dbReference type="EMBL" id="MBP2368629.1"/>
    </source>
</evidence>
<feature type="transmembrane region" description="Helical" evidence="1">
    <location>
        <begin position="205"/>
        <end position="227"/>
    </location>
</feature>
<dbReference type="RefSeq" id="WP_210030076.1">
    <property type="nucleotide sequence ID" value="NZ_JAGINU010000001.1"/>
</dbReference>
<dbReference type="EMBL" id="JAGINU010000001">
    <property type="protein sequence ID" value="MBP2368629.1"/>
    <property type="molecule type" value="Genomic_DNA"/>
</dbReference>
<protein>
    <submittedName>
        <fullName evidence="2">ABC-2 type transport system permease protein</fullName>
    </submittedName>
</protein>
<feature type="transmembrane region" description="Helical" evidence="1">
    <location>
        <begin position="71"/>
        <end position="95"/>
    </location>
</feature>
<dbReference type="Proteomes" id="UP001519295">
    <property type="component" value="Unassembled WGS sequence"/>
</dbReference>
<feature type="transmembrane region" description="Helical" evidence="1">
    <location>
        <begin position="172"/>
        <end position="198"/>
    </location>
</feature>
<accession>A0ABS4VXJ3</accession>
<evidence type="ECO:0000313" key="3">
    <source>
        <dbReference type="Proteomes" id="UP001519295"/>
    </source>
</evidence>